<keyword evidence="2" id="KW-1185">Reference proteome</keyword>
<dbReference type="AlphaFoldDB" id="A0AAE1A1I6"/>
<gene>
    <name evidence="1" type="ORF">RRG08_067031</name>
</gene>
<protein>
    <submittedName>
        <fullName evidence="1">Uncharacterized protein</fullName>
    </submittedName>
</protein>
<evidence type="ECO:0000313" key="1">
    <source>
        <dbReference type="EMBL" id="KAK3778527.1"/>
    </source>
</evidence>
<comment type="caution">
    <text evidence="1">The sequence shown here is derived from an EMBL/GenBank/DDBJ whole genome shotgun (WGS) entry which is preliminary data.</text>
</comment>
<organism evidence="1 2">
    <name type="scientific">Elysia crispata</name>
    <name type="common">lettuce slug</name>
    <dbReference type="NCBI Taxonomy" id="231223"/>
    <lineage>
        <taxon>Eukaryota</taxon>
        <taxon>Metazoa</taxon>
        <taxon>Spiralia</taxon>
        <taxon>Lophotrochozoa</taxon>
        <taxon>Mollusca</taxon>
        <taxon>Gastropoda</taxon>
        <taxon>Heterobranchia</taxon>
        <taxon>Euthyneura</taxon>
        <taxon>Panpulmonata</taxon>
        <taxon>Sacoglossa</taxon>
        <taxon>Placobranchoidea</taxon>
        <taxon>Plakobranchidae</taxon>
        <taxon>Elysia</taxon>
    </lineage>
</organism>
<dbReference type="EMBL" id="JAWDGP010002930">
    <property type="protein sequence ID" value="KAK3778527.1"/>
    <property type="molecule type" value="Genomic_DNA"/>
</dbReference>
<sequence>MPNWRRSNERLSHQNHRVMKLKTFSSVMMRKISVIKSMSLLFSVGSDFSYFNETCQTHLLDIHHVDGTPSSLDINPVFNSYNDGASRLSTYCFVLVFSYKWCESTKLSTYCFVLVFNSYNDGASRLNCRHTVLS</sequence>
<name>A0AAE1A1I6_9GAST</name>
<proteinExistence type="predicted"/>
<dbReference type="Proteomes" id="UP001283361">
    <property type="component" value="Unassembled WGS sequence"/>
</dbReference>
<accession>A0AAE1A1I6</accession>
<evidence type="ECO:0000313" key="2">
    <source>
        <dbReference type="Proteomes" id="UP001283361"/>
    </source>
</evidence>
<reference evidence="1" key="1">
    <citation type="journal article" date="2023" name="G3 (Bethesda)">
        <title>A reference genome for the long-term kleptoplast-retaining sea slug Elysia crispata morphotype clarki.</title>
        <authorList>
            <person name="Eastman K.E."/>
            <person name="Pendleton A.L."/>
            <person name="Shaikh M.A."/>
            <person name="Suttiyut T."/>
            <person name="Ogas R."/>
            <person name="Tomko P."/>
            <person name="Gavelis G."/>
            <person name="Widhalm J.R."/>
            <person name="Wisecaver J.H."/>
        </authorList>
    </citation>
    <scope>NUCLEOTIDE SEQUENCE</scope>
    <source>
        <strain evidence="1">ECLA1</strain>
    </source>
</reference>